<protein>
    <submittedName>
        <fullName evidence="2">Uncharacterized protein</fullName>
    </submittedName>
</protein>
<dbReference type="EMBL" id="BTRK01000001">
    <property type="protein sequence ID" value="GMR31113.1"/>
    <property type="molecule type" value="Genomic_DNA"/>
</dbReference>
<sequence>LGAGAMRTPETPEAPEAPEAAPDSKKDSTEIIKRRLSLFLSALLCHHYWRSRDYLSIPREGQRRAREGDLLAVEERGMDKERRDEEI</sequence>
<evidence type="ECO:0000313" key="3">
    <source>
        <dbReference type="Proteomes" id="UP001328107"/>
    </source>
</evidence>
<keyword evidence="3" id="KW-1185">Reference proteome</keyword>
<gene>
    <name evidence="2" type="ORF">PMAYCL1PPCAC_01308</name>
</gene>
<feature type="region of interest" description="Disordered" evidence="1">
    <location>
        <begin position="1"/>
        <end position="28"/>
    </location>
</feature>
<name>A0AAN5BZJ1_9BILA</name>
<feature type="non-terminal residue" evidence="2">
    <location>
        <position position="1"/>
    </location>
</feature>
<evidence type="ECO:0000313" key="2">
    <source>
        <dbReference type="EMBL" id="GMR31113.1"/>
    </source>
</evidence>
<evidence type="ECO:0000256" key="1">
    <source>
        <dbReference type="SAM" id="MobiDB-lite"/>
    </source>
</evidence>
<proteinExistence type="predicted"/>
<dbReference type="AlphaFoldDB" id="A0AAN5BZJ1"/>
<organism evidence="2 3">
    <name type="scientific">Pristionchus mayeri</name>
    <dbReference type="NCBI Taxonomy" id="1317129"/>
    <lineage>
        <taxon>Eukaryota</taxon>
        <taxon>Metazoa</taxon>
        <taxon>Ecdysozoa</taxon>
        <taxon>Nematoda</taxon>
        <taxon>Chromadorea</taxon>
        <taxon>Rhabditida</taxon>
        <taxon>Rhabditina</taxon>
        <taxon>Diplogasteromorpha</taxon>
        <taxon>Diplogasteroidea</taxon>
        <taxon>Neodiplogasteridae</taxon>
        <taxon>Pristionchus</taxon>
    </lineage>
</organism>
<accession>A0AAN5BZJ1</accession>
<reference evidence="3" key="1">
    <citation type="submission" date="2022-10" db="EMBL/GenBank/DDBJ databases">
        <title>Genome assembly of Pristionchus species.</title>
        <authorList>
            <person name="Yoshida K."/>
            <person name="Sommer R.J."/>
        </authorList>
    </citation>
    <scope>NUCLEOTIDE SEQUENCE [LARGE SCALE GENOMIC DNA]</scope>
    <source>
        <strain evidence="3">RS5460</strain>
    </source>
</reference>
<feature type="region of interest" description="Disordered" evidence="1">
    <location>
        <begin position="60"/>
        <end position="87"/>
    </location>
</feature>
<comment type="caution">
    <text evidence="2">The sequence shown here is derived from an EMBL/GenBank/DDBJ whole genome shotgun (WGS) entry which is preliminary data.</text>
</comment>
<dbReference type="Proteomes" id="UP001328107">
    <property type="component" value="Unassembled WGS sequence"/>
</dbReference>